<gene>
    <name evidence="1" type="ORF">M427DRAFT_390338</name>
</gene>
<protein>
    <recommendedName>
        <fullName evidence="3">Protein kinase domain-containing protein</fullName>
    </recommendedName>
</protein>
<name>A0A139A7Y3_GONPJ</name>
<evidence type="ECO:0008006" key="3">
    <source>
        <dbReference type="Google" id="ProtNLM"/>
    </source>
</evidence>
<dbReference type="Pfam" id="PF06293">
    <property type="entry name" value="Kdo"/>
    <property type="match status" value="1"/>
</dbReference>
<keyword evidence="2" id="KW-1185">Reference proteome</keyword>
<reference evidence="1 2" key="1">
    <citation type="journal article" date="2015" name="Genome Biol. Evol.">
        <title>Phylogenomic analyses indicate that early fungi evolved digesting cell walls of algal ancestors of land plants.</title>
        <authorList>
            <person name="Chang Y."/>
            <person name="Wang S."/>
            <person name="Sekimoto S."/>
            <person name="Aerts A.L."/>
            <person name="Choi C."/>
            <person name="Clum A."/>
            <person name="LaButti K.M."/>
            <person name="Lindquist E.A."/>
            <person name="Yee Ngan C."/>
            <person name="Ohm R.A."/>
            <person name="Salamov A.A."/>
            <person name="Grigoriev I.V."/>
            <person name="Spatafora J.W."/>
            <person name="Berbee M.L."/>
        </authorList>
    </citation>
    <scope>NUCLEOTIDE SEQUENCE [LARGE SCALE GENOMIC DNA]</scope>
    <source>
        <strain evidence="1 2">JEL478</strain>
    </source>
</reference>
<evidence type="ECO:0000313" key="2">
    <source>
        <dbReference type="Proteomes" id="UP000070544"/>
    </source>
</evidence>
<evidence type="ECO:0000313" key="1">
    <source>
        <dbReference type="EMBL" id="KXS12890.1"/>
    </source>
</evidence>
<proteinExistence type="predicted"/>
<accession>A0A139A7Y3</accession>
<dbReference type="OrthoDB" id="4062651at2759"/>
<dbReference type="Proteomes" id="UP000070544">
    <property type="component" value="Unassembled WGS sequence"/>
</dbReference>
<dbReference type="EMBL" id="KQ965784">
    <property type="protein sequence ID" value="KXS12890.1"/>
    <property type="molecule type" value="Genomic_DNA"/>
</dbReference>
<dbReference type="AlphaFoldDB" id="A0A139A7Y3"/>
<organism evidence="1 2">
    <name type="scientific">Gonapodya prolifera (strain JEL478)</name>
    <name type="common">Monoblepharis prolifera</name>
    <dbReference type="NCBI Taxonomy" id="1344416"/>
    <lineage>
        <taxon>Eukaryota</taxon>
        <taxon>Fungi</taxon>
        <taxon>Fungi incertae sedis</taxon>
        <taxon>Chytridiomycota</taxon>
        <taxon>Chytridiomycota incertae sedis</taxon>
        <taxon>Monoblepharidomycetes</taxon>
        <taxon>Monoblepharidales</taxon>
        <taxon>Gonapodyaceae</taxon>
        <taxon>Gonapodya</taxon>
    </lineage>
</organism>
<dbReference type="SUPFAM" id="SSF56112">
    <property type="entry name" value="Protein kinase-like (PK-like)"/>
    <property type="match status" value="1"/>
</dbReference>
<dbReference type="Gene3D" id="1.10.510.10">
    <property type="entry name" value="Transferase(Phosphotransferase) domain 1"/>
    <property type="match status" value="1"/>
</dbReference>
<sequence>MDFSNRHSLNQCCTVMWAFRKACLALALEAERSPNKIRVYPWLCNFGLGEGDLRYTNNLKESHASHYHTIFEAIPQKRKSSAQEESEAQAAVDSSSAATSHRKYVVKFARRYGIEEHKHLAAQGMAPKIFFFSLDIIRGWAVIVMEHIDGQTLDKWVGNPEMQQQLGANLSAIIAEMHGRGFVFGDLREPNILINGRNRVFLIDFDWAGEEGKAR</sequence>
<dbReference type="InterPro" id="IPR011009">
    <property type="entry name" value="Kinase-like_dom_sf"/>
</dbReference>
<dbReference type="STRING" id="1344416.A0A139A7Y3"/>